<feature type="region of interest" description="Disordered" evidence="1">
    <location>
        <begin position="60"/>
        <end position="79"/>
    </location>
</feature>
<feature type="region of interest" description="Disordered" evidence="1">
    <location>
        <begin position="1"/>
        <end position="38"/>
    </location>
</feature>
<sequence>MSGVREPMKPGESKSRRPSAHVCWNTSTSAPQAASVDRRFKTMLRSANTGERKAMSMMMNVASSTNPTTRNRRADWWPA</sequence>
<evidence type="ECO:0000256" key="1">
    <source>
        <dbReference type="SAM" id="MobiDB-lite"/>
    </source>
</evidence>
<proteinExistence type="predicted"/>
<dbReference type="EMBL" id="FNAD01000001">
    <property type="protein sequence ID" value="SDC94365.1"/>
    <property type="molecule type" value="Genomic_DNA"/>
</dbReference>
<dbReference type="STRING" id="58114.SAMN05216270_10139"/>
<organism evidence="2 3">
    <name type="scientific">Glycomyces harbinensis</name>
    <dbReference type="NCBI Taxonomy" id="58114"/>
    <lineage>
        <taxon>Bacteria</taxon>
        <taxon>Bacillati</taxon>
        <taxon>Actinomycetota</taxon>
        <taxon>Actinomycetes</taxon>
        <taxon>Glycomycetales</taxon>
        <taxon>Glycomycetaceae</taxon>
        <taxon>Glycomyces</taxon>
    </lineage>
</organism>
<protein>
    <submittedName>
        <fullName evidence="2">Uncharacterized protein</fullName>
    </submittedName>
</protein>
<evidence type="ECO:0000313" key="2">
    <source>
        <dbReference type="EMBL" id="SDC94365.1"/>
    </source>
</evidence>
<gene>
    <name evidence="2" type="ORF">SAMN05216270_10139</name>
</gene>
<accession>A0A1G6QRL3</accession>
<dbReference type="Proteomes" id="UP000198949">
    <property type="component" value="Unassembled WGS sequence"/>
</dbReference>
<reference evidence="3" key="1">
    <citation type="submission" date="2016-10" db="EMBL/GenBank/DDBJ databases">
        <authorList>
            <person name="Varghese N."/>
            <person name="Submissions S."/>
        </authorList>
    </citation>
    <scope>NUCLEOTIDE SEQUENCE [LARGE SCALE GENOMIC DNA]</scope>
    <source>
        <strain evidence="3">CGMCC 4.3516</strain>
    </source>
</reference>
<dbReference type="AlphaFoldDB" id="A0A1G6QRL3"/>
<keyword evidence="3" id="KW-1185">Reference proteome</keyword>
<evidence type="ECO:0000313" key="3">
    <source>
        <dbReference type="Proteomes" id="UP000198949"/>
    </source>
</evidence>
<name>A0A1G6QRL3_9ACTN</name>
<feature type="compositionally biased region" description="Basic and acidic residues" evidence="1">
    <location>
        <begin position="1"/>
        <end position="15"/>
    </location>
</feature>